<dbReference type="EMBL" id="CP013107">
    <property type="protein sequence ID" value="APG90560.1"/>
    <property type="molecule type" value="Genomic_DNA"/>
</dbReference>
<keyword evidence="3" id="KW-1185">Reference proteome</keyword>
<dbReference type="Proteomes" id="UP000182306">
    <property type="component" value="Chromosome"/>
</dbReference>
<sequence>MKAVGLDLRARRTLSRRKRRGGAGRRTGRETPWAIGSAV</sequence>
<evidence type="ECO:0000256" key="1">
    <source>
        <dbReference type="SAM" id="MobiDB-lite"/>
    </source>
</evidence>
<organism evidence="2 3">
    <name type="scientific">Sinorhizobium americanum</name>
    <dbReference type="NCBI Taxonomy" id="194963"/>
    <lineage>
        <taxon>Bacteria</taxon>
        <taxon>Pseudomonadati</taxon>
        <taxon>Pseudomonadota</taxon>
        <taxon>Alphaproteobacteria</taxon>
        <taxon>Hyphomicrobiales</taxon>
        <taxon>Rhizobiaceae</taxon>
        <taxon>Sinorhizobium/Ensifer group</taxon>
        <taxon>Sinorhizobium</taxon>
    </lineage>
</organism>
<name>A0A1L3LKE1_9HYPH</name>
<dbReference type="AlphaFoldDB" id="A0A1L3LKE1"/>
<dbReference type="STRING" id="194963.SAMCFNEI73_Ch1246"/>
<proteinExistence type="predicted"/>
<accession>A0A1L3LKE1</accession>
<feature type="region of interest" description="Disordered" evidence="1">
    <location>
        <begin position="1"/>
        <end position="39"/>
    </location>
</feature>
<evidence type="ECO:0000313" key="3">
    <source>
        <dbReference type="Proteomes" id="UP000182306"/>
    </source>
</evidence>
<evidence type="ECO:0000313" key="2">
    <source>
        <dbReference type="EMBL" id="APG90560.1"/>
    </source>
</evidence>
<dbReference type="KEGG" id="same:SAMCFNEI73_Ch1246"/>
<reference evidence="2 3" key="1">
    <citation type="submission" date="2015-10" db="EMBL/GenBank/DDBJ databases">
        <title>Genomic differences between typical nodule nitrogen-fixing rhizobial strains and those coming from bean seeds.</title>
        <authorList>
            <person name="Peralta H."/>
            <person name="Aguilar-Vera A."/>
            <person name="Diaz R."/>
            <person name="Mora Y."/>
            <person name="Martinez-Batallar G."/>
            <person name="Salazar E."/>
            <person name="Vargas-Lagunas C."/>
            <person name="Encarnacion S."/>
            <person name="Girard L."/>
            <person name="Mora J."/>
        </authorList>
    </citation>
    <scope>NUCLEOTIDE SEQUENCE [LARGE SCALE GENOMIC DNA]</scope>
    <source>
        <strain evidence="2 3">CFNEI 73</strain>
    </source>
</reference>
<feature type="compositionally biased region" description="Basic residues" evidence="1">
    <location>
        <begin position="11"/>
        <end position="23"/>
    </location>
</feature>
<gene>
    <name evidence="2" type="ORF">SAMCFNEI73_Ch1246</name>
</gene>
<protein>
    <submittedName>
        <fullName evidence="2">Uncharacterized protein</fullName>
    </submittedName>
</protein>